<feature type="compositionally biased region" description="Low complexity" evidence="1">
    <location>
        <begin position="152"/>
        <end position="166"/>
    </location>
</feature>
<feature type="compositionally biased region" description="Low complexity" evidence="1">
    <location>
        <begin position="175"/>
        <end position="239"/>
    </location>
</feature>
<evidence type="ECO:0008006" key="4">
    <source>
        <dbReference type="Google" id="ProtNLM"/>
    </source>
</evidence>
<evidence type="ECO:0000313" key="2">
    <source>
        <dbReference type="EMBL" id="KAH6609014.1"/>
    </source>
</evidence>
<evidence type="ECO:0000256" key="1">
    <source>
        <dbReference type="SAM" id="MobiDB-lite"/>
    </source>
</evidence>
<organism evidence="2 3">
    <name type="scientific">Trichoderma cornu-damae</name>
    <dbReference type="NCBI Taxonomy" id="654480"/>
    <lineage>
        <taxon>Eukaryota</taxon>
        <taxon>Fungi</taxon>
        <taxon>Dikarya</taxon>
        <taxon>Ascomycota</taxon>
        <taxon>Pezizomycotina</taxon>
        <taxon>Sordariomycetes</taxon>
        <taxon>Hypocreomycetidae</taxon>
        <taxon>Hypocreales</taxon>
        <taxon>Hypocreaceae</taxon>
        <taxon>Trichoderma</taxon>
    </lineage>
</organism>
<accession>A0A9P8QPP5</accession>
<feature type="region of interest" description="Disordered" evidence="1">
    <location>
        <begin position="1"/>
        <end position="104"/>
    </location>
</feature>
<sequence length="613" mass="62367">MSAVKNLRAMFENKGDSSPADDDRGRSLGVSSPSPTPGALSGSPRPLNKVRSSFVAVQRNGVMGLVRDDGSASRDSSARPSLDIDRESASATQEKLPTSSVASISSAMDRLSVGAARASLELQGAVSDRPSHNPDKVMDEETPTGVLSPADPTTAKAEAESAPATESEPEKPAPEEAAPASGAEQAKSTKPAATKAATKPATTKPTAAKAVATKTAVAPKAAATKATPKPAATAAKATADSSRRASARPAQKTAETSAVKRESSAAARSAAAAKAKVGTATTAVKKPQPSKAADSGSAAAAKPRTKSPTKPVSLPSSVTAATASSVSRTGTASGTTQPRQTTSRQSLSRQSVHQTGQPASGARTLKQQPPARARPSIGPPPAKPAREAPKKVKEVDEGFLARMMRPTQASSSKFQEPTTPPKKSGSRPSTAGTATSGATDNSHYGDSPNKKPSPKKATASKPADDVAQKSPSPTLAEEKLAAMPEDEVVQELVKDVVRDDNAPVLPAGPDPLPVEEAAAETANVETVEEVVVVAEEAELTQAAPEPVPEVAEAKVEETPVAEPVAEPEALATVADVPVEPVTETAEEPKVEVAEPVAPESSENADEAALQASS</sequence>
<feature type="compositionally biased region" description="Basic and acidic residues" evidence="1">
    <location>
        <begin position="129"/>
        <end position="139"/>
    </location>
</feature>
<gene>
    <name evidence="2" type="ORF">Trco_002360</name>
</gene>
<dbReference type="EMBL" id="JAIWOZ010000002">
    <property type="protein sequence ID" value="KAH6609014.1"/>
    <property type="molecule type" value="Genomic_DNA"/>
</dbReference>
<keyword evidence="3" id="KW-1185">Reference proteome</keyword>
<feature type="compositionally biased region" description="Low complexity" evidence="1">
    <location>
        <begin position="558"/>
        <end position="583"/>
    </location>
</feature>
<feature type="region of interest" description="Disordered" evidence="1">
    <location>
        <begin position="122"/>
        <end position="487"/>
    </location>
</feature>
<feature type="compositionally biased region" description="Low complexity" evidence="1">
    <location>
        <begin position="316"/>
        <end position="351"/>
    </location>
</feature>
<feature type="compositionally biased region" description="Basic and acidic residues" evidence="1">
    <location>
        <begin position="384"/>
        <end position="396"/>
    </location>
</feature>
<reference evidence="2" key="1">
    <citation type="submission" date="2021-08" db="EMBL/GenBank/DDBJ databases">
        <title>Chromosome-Level Trichoderma cornu-damae using Hi-C Data.</title>
        <authorList>
            <person name="Kim C.S."/>
        </authorList>
    </citation>
    <scope>NUCLEOTIDE SEQUENCE</scope>
    <source>
        <strain evidence="2">KA19-0412C</strain>
    </source>
</reference>
<name>A0A9P8QPP5_9HYPO</name>
<feature type="compositionally biased region" description="Low complexity" evidence="1">
    <location>
        <begin position="264"/>
        <end position="302"/>
    </location>
</feature>
<feature type="region of interest" description="Disordered" evidence="1">
    <location>
        <begin position="538"/>
        <end position="613"/>
    </location>
</feature>
<dbReference type="Proteomes" id="UP000827724">
    <property type="component" value="Unassembled WGS sequence"/>
</dbReference>
<proteinExistence type="predicted"/>
<evidence type="ECO:0000313" key="3">
    <source>
        <dbReference type="Proteomes" id="UP000827724"/>
    </source>
</evidence>
<dbReference type="OrthoDB" id="3600083at2759"/>
<feature type="compositionally biased region" description="Low complexity" evidence="1">
    <location>
        <begin position="426"/>
        <end position="439"/>
    </location>
</feature>
<feature type="compositionally biased region" description="Basic and acidic residues" evidence="1">
    <location>
        <begin position="11"/>
        <end position="26"/>
    </location>
</feature>
<feature type="compositionally biased region" description="Polar residues" evidence="1">
    <location>
        <begin position="89"/>
        <end position="104"/>
    </location>
</feature>
<feature type="compositionally biased region" description="Polar residues" evidence="1">
    <location>
        <begin position="407"/>
        <end position="417"/>
    </location>
</feature>
<dbReference type="AlphaFoldDB" id="A0A9P8QPP5"/>
<protein>
    <recommendedName>
        <fullName evidence="4">Mucin-7</fullName>
    </recommendedName>
</protein>
<feature type="region of interest" description="Disordered" evidence="1">
    <location>
        <begin position="500"/>
        <end position="521"/>
    </location>
</feature>
<comment type="caution">
    <text evidence="2">The sequence shown here is derived from an EMBL/GenBank/DDBJ whole genome shotgun (WGS) entry which is preliminary data.</text>
</comment>